<dbReference type="EMBL" id="JAAALK010000079">
    <property type="protein sequence ID" value="KAG8099531.1"/>
    <property type="molecule type" value="Genomic_DNA"/>
</dbReference>
<evidence type="ECO:0000313" key="3">
    <source>
        <dbReference type="Proteomes" id="UP000729402"/>
    </source>
</evidence>
<accession>A0A8J5X0K1</accession>
<dbReference type="AlphaFoldDB" id="A0A8J5X0K1"/>
<reference evidence="2" key="1">
    <citation type="journal article" date="2021" name="bioRxiv">
        <title>Whole Genome Assembly and Annotation of Northern Wild Rice, Zizania palustris L., Supports a Whole Genome Duplication in the Zizania Genus.</title>
        <authorList>
            <person name="Haas M."/>
            <person name="Kono T."/>
            <person name="Macchietto M."/>
            <person name="Millas R."/>
            <person name="McGilp L."/>
            <person name="Shao M."/>
            <person name="Duquette J."/>
            <person name="Hirsch C.N."/>
            <person name="Kimball J."/>
        </authorList>
    </citation>
    <scope>NUCLEOTIDE SEQUENCE</scope>
    <source>
        <tissue evidence="2">Fresh leaf tissue</tissue>
    </source>
</reference>
<keyword evidence="1" id="KW-0732">Signal</keyword>
<evidence type="ECO:0000256" key="1">
    <source>
        <dbReference type="SAM" id="SignalP"/>
    </source>
</evidence>
<evidence type="ECO:0000313" key="2">
    <source>
        <dbReference type="EMBL" id="KAG8099531.1"/>
    </source>
</evidence>
<protein>
    <recommendedName>
        <fullName evidence="4">Secreted protein</fullName>
    </recommendedName>
</protein>
<name>A0A8J5X0K1_ZIZPA</name>
<reference evidence="2" key="2">
    <citation type="submission" date="2021-02" db="EMBL/GenBank/DDBJ databases">
        <authorList>
            <person name="Kimball J.A."/>
            <person name="Haas M.W."/>
            <person name="Macchietto M."/>
            <person name="Kono T."/>
            <person name="Duquette J."/>
            <person name="Shao M."/>
        </authorList>
    </citation>
    <scope>NUCLEOTIDE SEQUENCE</scope>
    <source>
        <tissue evidence="2">Fresh leaf tissue</tissue>
    </source>
</reference>
<sequence>MSFVGRGVRRRKSLFIFLLASVARGKVYQGSVPTIGIRARSSCDLFPDVGGALVVADNVMALSGGGAARSPGCVSARA</sequence>
<proteinExistence type="predicted"/>
<feature type="chain" id="PRO_5035322407" description="Secreted protein" evidence="1">
    <location>
        <begin position="26"/>
        <end position="78"/>
    </location>
</feature>
<organism evidence="2 3">
    <name type="scientific">Zizania palustris</name>
    <name type="common">Northern wild rice</name>
    <dbReference type="NCBI Taxonomy" id="103762"/>
    <lineage>
        <taxon>Eukaryota</taxon>
        <taxon>Viridiplantae</taxon>
        <taxon>Streptophyta</taxon>
        <taxon>Embryophyta</taxon>
        <taxon>Tracheophyta</taxon>
        <taxon>Spermatophyta</taxon>
        <taxon>Magnoliopsida</taxon>
        <taxon>Liliopsida</taxon>
        <taxon>Poales</taxon>
        <taxon>Poaceae</taxon>
        <taxon>BOP clade</taxon>
        <taxon>Oryzoideae</taxon>
        <taxon>Oryzeae</taxon>
        <taxon>Zizaniinae</taxon>
        <taxon>Zizania</taxon>
    </lineage>
</organism>
<evidence type="ECO:0008006" key="4">
    <source>
        <dbReference type="Google" id="ProtNLM"/>
    </source>
</evidence>
<feature type="signal peptide" evidence="1">
    <location>
        <begin position="1"/>
        <end position="25"/>
    </location>
</feature>
<gene>
    <name evidence="2" type="ORF">GUJ93_ZPchr0013g36012</name>
</gene>
<dbReference type="Proteomes" id="UP000729402">
    <property type="component" value="Unassembled WGS sequence"/>
</dbReference>
<comment type="caution">
    <text evidence="2">The sequence shown here is derived from an EMBL/GenBank/DDBJ whole genome shotgun (WGS) entry which is preliminary data.</text>
</comment>
<keyword evidence="3" id="KW-1185">Reference proteome</keyword>